<evidence type="ECO:0000256" key="1">
    <source>
        <dbReference type="SAM" id="MobiDB-lite"/>
    </source>
</evidence>
<organism evidence="2 3">
    <name type="scientific">Lophiostoma macrostomum CBS 122681</name>
    <dbReference type="NCBI Taxonomy" id="1314788"/>
    <lineage>
        <taxon>Eukaryota</taxon>
        <taxon>Fungi</taxon>
        <taxon>Dikarya</taxon>
        <taxon>Ascomycota</taxon>
        <taxon>Pezizomycotina</taxon>
        <taxon>Dothideomycetes</taxon>
        <taxon>Pleosporomycetidae</taxon>
        <taxon>Pleosporales</taxon>
        <taxon>Lophiostomataceae</taxon>
        <taxon>Lophiostoma</taxon>
    </lineage>
</organism>
<feature type="compositionally biased region" description="Basic and acidic residues" evidence="1">
    <location>
        <begin position="182"/>
        <end position="197"/>
    </location>
</feature>
<reference evidence="2" key="1">
    <citation type="journal article" date="2020" name="Stud. Mycol.">
        <title>101 Dothideomycetes genomes: a test case for predicting lifestyles and emergence of pathogens.</title>
        <authorList>
            <person name="Haridas S."/>
            <person name="Albert R."/>
            <person name="Binder M."/>
            <person name="Bloem J."/>
            <person name="Labutti K."/>
            <person name="Salamov A."/>
            <person name="Andreopoulos B."/>
            <person name="Baker S."/>
            <person name="Barry K."/>
            <person name="Bills G."/>
            <person name="Bluhm B."/>
            <person name="Cannon C."/>
            <person name="Castanera R."/>
            <person name="Culley D."/>
            <person name="Daum C."/>
            <person name="Ezra D."/>
            <person name="Gonzalez J."/>
            <person name="Henrissat B."/>
            <person name="Kuo A."/>
            <person name="Liang C."/>
            <person name="Lipzen A."/>
            <person name="Lutzoni F."/>
            <person name="Magnuson J."/>
            <person name="Mondo S."/>
            <person name="Nolan M."/>
            <person name="Ohm R."/>
            <person name="Pangilinan J."/>
            <person name="Park H.-J."/>
            <person name="Ramirez L."/>
            <person name="Alfaro M."/>
            <person name="Sun H."/>
            <person name="Tritt A."/>
            <person name="Yoshinaga Y."/>
            <person name="Zwiers L.-H."/>
            <person name="Turgeon B."/>
            <person name="Goodwin S."/>
            <person name="Spatafora J."/>
            <person name="Crous P."/>
            <person name="Grigoriev I."/>
        </authorList>
    </citation>
    <scope>NUCLEOTIDE SEQUENCE</scope>
    <source>
        <strain evidence="2">CBS 122681</strain>
    </source>
</reference>
<keyword evidence="3" id="KW-1185">Reference proteome</keyword>
<dbReference type="Proteomes" id="UP000799324">
    <property type="component" value="Unassembled WGS sequence"/>
</dbReference>
<accession>A0A6A6TDN8</accession>
<protein>
    <submittedName>
        <fullName evidence="2">Uncharacterized protein</fullName>
    </submittedName>
</protein>
<name>A0A6A6TDN8_9PLEO</name>
<gene>
    <name evidence="2" type="ORF">K491DRAFT_713882</name>
</gene>
<dbReference type="EMBL" id="MU004318">
    <property type="protein sequence ID" value="KAF2658115.1"/>
    <property type="molecule type" value="Genomic_DNA"/>
</dbReference>
<dbReference type="OrthoDB" id="3741724at2759"/>
<evidence type="ECO:0000313" key="3">
    <source>
        <dbReference type="Proteomes" id="UP000799324"/>
    </source>
</evidence>
<evidence type="ECO:0000313" key="2">
    <source>
        <dbReference type="EMBL" id="KAF2658115.1"/>
    </source>
</evidence>
<sequence length="233" mass="25625">MDSDSSTGGKSPKLPVRPDLSPTYGSGAAFRSTVHDDTVMESETAPAVQPYVSPYNADDSAYWINDPEKIKQVKDLKTLALANARLLYGSDRNRFFDVVTSQFDSLAGTKYGAFLVITVDGTTKPLRKEVNDCPLTACRALVARLHKDTGLLFMKFDVGDQISGQQGTRNNAGKFELNADQVNRRSDGPDDETRNMEHTYAPRGPRGDGHRYRGGGHGGYGSNKRARRDLDYN</sequence>
<feature type="region of interest" description="Disordered" evidence="1">
    <location>
        <begin position="1"/>
        <end position="24"/>
    </location>
</feature>
<feature type="region of interest" description="Disordered" evidence="1">
    <location>
        <begin position="163"/>
        <end position="233"/>
    </location>
</feature>
<proteinExistence type="predicted"/>
<dbReference type="AlphaFoldDB" id="A0A6A6TDN8"/>